<proteinExistence type="predicted"/>
<feature type="chain" id="PRO_5042140560" evidence="1">
    <location>
        <begin position="30"/>
        <end position="240"/>
    </location>
</feature>
<organism evidence="2 3">
    <name type="scientific">Priestia megaterium</name>
    <name type="common">Bacillus megaterium</name>
    <dbReference type="NCBI Taxonomy" id="1404"/>
    <lineage>
        <taxon>Bacteria</taxon>
        <taxon>Bacillati</taxon>
        <taxon>Bacillota</taxon>
        <taxon>Bacilli</taxon>
        <taxon>Bacillales</taxon>
        <taxon>Bacillaceae</taxon>
        <taxon>Priestia</taxon>
    </lineage>
</organism>
<reference evidence="2 3" key="1">
    <citation type="submission" date="2017-09" db="EMBL/GenBank/DDBJ databases">
        <title>Large-scale bioinformatics analysis of Bacillus genomes uncovers conserved roles of natural products in bacterial physiology.</title>
        <authorList>
            <consortium name="Agbiome Team Llc"/>
            <person name="Bleich R.M."/>
            <person name="Kirk G.J."/>
            <person name="Santa Maria K.C."/>
            <person name="Allen S.E."/>
            <person name="Farag S."/>
            <person name="Shank E.A."/>
            <person name="Bowers A."/>
        </authorList>
    </citation>
    <scope>NUCLEOTIDE SEQUENCE [LARGE SCALE GENOMIC DNA]</scope>
    <source>
        <strain evidence="2 3">AFS003013</strain>
    </source>
</reference>
<protein>
    <submittedName>
        <fullName evidence="2">Uncharacterized protein</fullName>
    </submittedName>
</protein>
<accession>A0AAE5P470</accession>
<feature type="signal peptide" evidence="1">
    <location>
        <begin position="1"/>
        <end position="29"/>
    </location>
</feature>
<dbReference type="AlphaFoldDB" id="A0AAE5P470"/>
<evidence type="ECO:0000313" key="3">
    <source>
        <dbReference type="Proteomes" id="UP000220341"/>
    </source>
</evidence>
<sequence length="240" mass="26188">MYYIKKVSAILVTLALLLGIFSLPTSSYASTNEESNQSLEPIDPSQVTYESNKNLSDEQVSDRFEEINSKYDIEEPFSAEDAEFIRAYASSPTDSTDNDSNSEPMFQTQSIKLNSGSQAFSKSTKSYGVGVSFTGRVYGDINALNHSYRGKMTAKITSGSSKVKKIQTTVTNVAYGLLGNGGTYVGIVYNGSKSSSTTKNKTSWSMDETVKYGGVAVVYTYTNAYTRITTTTGSFNLYAF</sequence>
<dbReference type="EMBL" id="NTYW01000040">
    <property type="protein sequence ID" value="PES32839.1"/>
    <property type="molecule type" value="Genomic_DNA"/>
</dbReference>
<evidence type="ECO:0000256" key="1">
    <source>
        <dbReference type="SAM" id="SignalP"/>
    </source>
</evidence>
<dbReference type="RefSeq" id="WP_098278741.1">
    <property type="nucleotide sequence ID" value="NZ_CP058271.1"/>
</dbReference>
<evidence type="ECO:0000313" key="2">
    <source>
        <dbReference type="EMBL" id="PES32839.1"/>
    </source>
</evidence>
<comment type="caution">
    <text evidence="2">The sequence shown here is derived from an EMBL/GenBank/DDBJ whole genome shotgun (WGS) entry which is preliminary data.</text>
</comment>
<name>A0AAE5P470_PRIMG</name>
<gene>
    <name evidence="2" type="ORF">CN497_22130</name>
</gene>
<keyword evidence="1" id="KW-0732">Signal</keyword>
<dbReference type="Proteomes" id="UP000220341">
    <property type="component" value="Unassembled WGS sequence"/>
</dbReference>